<dbReference type="Proteomes" id="UP000321058">
    <property type="component" value="Unassembled WGS sequence"/>
</dbReference>
<dbReference type="Gene3D" id="1.10.101.10">
    <property type="entry name" value="PGBD-like superfamily/PGBD"/>
    <property type="match status" value="2"/>
</dbReference>
<dbReference type="RefSeq" id="WP_147150394.1">
    <property type="nucleotide sequence ID" value="NZ_BKAJ01000061.1"/>
</dbReference>
<sequence>MAHPTISLGSTGAEVTLCQQLLQARGYSPGAIDGLFGPQTKAAVVHYQVDRSAAPPPPHVHLGFNLPLVVDGIVGNNTWGRLDPPQIQKNSTQHNYVRLCQLILKSFAVPAFDPGPADGLFGPNTEAAVKAFQAIFATPVDGIVGPKTWRALRS</sequence>
<dbReference type="InterPro" id="IPR002477">
    <property type="entry name" value="Peptidoglycan-bd-like"/>
</dbReference>
<accession>A0A512NBL0</accession>
<name>A0A512NBL0_9HYPH</name>
<evidence type="ECO:0000313" key="2">
    <source>
        <dbReference type="EMBL" id="GEP56329.1"/>
    </source>
</evidence>
<dbReference type="SUPFAM" id="SSF47090">
    <property type="entry name" value="PGBD-like"/>
    <property type="match status" value="2"/>
</dbReference>
<comment type="caution">
    <text evidence="2">The sequence shown here is derived from an EMBL/GenBank/DDBJ whole genome shotgun (WGS) entry which is preliminary data.</text>
</comment>
<gene>
    <name evidence="2" type="ORF">RSO01_34950</name>
</gene>
<dbReference type="Pfam" id="PF01471">
    <property type="entry name" value="PG_binding_1"/>
    <property type="match status" value="2"/>
</dbReference>
<evidence type="ECO:0000313" key="3">
    <source>
        <dbReference type="Proteomes" id="UP000321058"/>
    </source>
</evidence>
<dbReference type="InterPro" id="IPR036366">
    <property type="entry name" value="PGBDSf"/>
</dbReference>
<keyword evidence="3" id="KW-1185">Reference proteome</keyword>
<reference evidence="2 3" key="1">
    <citation type="submission" date="2019-07" db="EMBL/GenBank/DDBJ databases">
        <title>Whole genome shotgun sequence of Reyranella soli NBRC 108950.</title>
        <authorList>
            <person name="Hosoyama A."/>
            <person name="Uohara A."/>
            <person name="Ohji S."/>
            <person name="Ichikawa N."/>
        </authorList>
    </citation>
    <scope>NUCLEOTIDE SEQUENCE [LARGE SCALE GENOMIC DNA]</scope>
    <source>
        <strain evidence="2 3">NBRC 108950</strain>
    </source>
</reference>
<dbReference type="InterPro" id="IPR036365">
    <property type="entry name" value="PGBD-like_sf"/>
</dbReference>
<organism evidence="2 3">
    <name type="scientific">Reyranella soli</name>
    <dbReference type="NCBI Taxonomy" id="1230389"/>
    <lineage>
        <taxon>Bacteria</taxon>
        <taxon>Pseudomonadati</taxon>
        <taxon>Pseudomonadota</taxon>
        <taxon>Alphaproteobacteria</taxon>
        <taxon>Hyphomicrobiales</taxon>
        <taxon>Reyranellaceae</taxon>
        <taxon>Reyranella</taxon>
    </lineage>
</organism>
<dbReference type="AlphaFoldDB" id="A0A512NBL0"/>
<feature type="domain" description="Peptidoglycan binding-like" evidence="1">
    <location>
        <begin position="95"/>
        <end position="152"/>
    </location>
</feature>
<protein>
    <recommendedName>
        <fullName evidence="1">Peptidoglycan binding-like domain-containing protein</fullName>
    </recommendedName>
</protein>
<dbReference type="OrthoDB" id="2080452at2"/>
<proteinExistence type="predicted"/>
<feature type="domain" description="Peptidoglycan binding-like" evidence="1">
    <location>
        <begin position="11"/>
        <end position="48"/>
    </location>
</feature>
<dbReference type="EMBL" id="BKAJ01000061">
    <property type="protein sequence ID" value="GEP56329.1"/>
    <property type="molecule type" value="Genomic_DNA"/>
</dbReference>
<evidence type="ECO:0000259" key="1">
    <source>
        <dbReference type="Pfam" id="PF01471"/>
    </source>
</evidence>